<comment type="caution">
    <text evidence="1">The sequence shown here is derived from an EMBL/GenBank/DDBJ whole genome shotgun (WGS) entry which is preliminary data.</text>
</comment>
<sequence>MESQITDLRPSKVKIYNKELLVEQSLVMTMVDGKICSILSEQSGQKCYIYGAFPREMNILEKHNEKAIDPSKFRFGLLGLHAWIRCFERLLHLLCKLEVKKLK</sequence>
<keyword evidence="2" id="KW-1185">Reference proteome</keyword>
<accession>A0A4Y2PCL5</accession>
<dbReference type="Proteomes" id="UP000499080">
    <property type="component" value="Unassembled WGS sequence"/>
</dbReference>
<reference evidence="1 2" key="1">
    <citation type="journal article" date="2019" name="Sci. Rep.">
        <title>Orb-weaving spider Araneus ventricosus genome elucidates the spidroin gene catalogue.</title>
        <authorList>
            <person name="Kono N."/>
            <person name="Nakamura H."/>
            <person name="Ohtoshi R."/>
            <person name="Moran D.A.P."/>
            <person name="Shinohara A."/>
            <person name="Yoshida Y."/>
            <person name="Fujiwara M."/>
            <person name="Mori M."/>
            <person name="Tomita M."/>
            <person name="Arakawa K."/>
        </authorList>
    </citation>
    <scope>NUCLEOTIDE SEQUENCE [LARGE SCALE GENOMIC DNA]</scope>
</reference>
<proteinExistence type="predicted"/>
<name>A0A4Y2PCL5_ARAVE</name>
<evidence type="ECO:0000313" key="1">
    <source>
        <dbReference type="EMBL" id="GBN48842.1"/>
    </source>
</evidence>
<dbReference type="AlphaFoldDB" id="A0A4Y2PCL5"/>
<evidence type="ECO:0000313" key="2">
    <source>
        <dbReference type="Proteomes" id="UP000499080"/>
    </source>
</evidence>
<gene>
    <name evidence="1" type="ORF">AVEN_102194_1</name>
</gene>
<feature type="non-terminal residue" evidence="1">
    <location>
        <position position="103"/>
    </location>
</feature>
<dbReference type="OrthoDB" id="8193306at2759"/>
<organism evidence="1 2">
    <name type="scientific">Araneus ventricosus</name>
    <name type="common">Orbweaver spider</name>
    <name type="synonym">Epeira ventricosa</name>
    <dbReference type="NCBI Taxonomy" id="182803"/>
    <lineage>
        <taxon>Eukaryota</taxon>
        <taxon>Metazoa</taxon>
        <taxon>Ecdysozoa</taxon>
        <taxon>Arthropoda</taxon>
        <taxon>Chelicerata</taxon>
        <taxon>Arachnida</taxon>
        <taxon>Araneae</taxon>
        <taxon>Araneomorphae</taxon>
        <taxon>Entelegynae</taxon>
        <taxon>Araneoidea</taxon>
        <taxon>Araneidae</taxon>
        <taxon>Araneus</taxon>
    </lineage>
</organism>
<protein>
    <submittedName>
        <fullName evidence="1">Uncharacterized protein</fullName>
    </submittedName>
</protein>
<dbReference type="EMBL" id="BGPR01010950">
    <property type="protein sequence ID" value="GBN48842.1"/>
    <property type="molecule type" value="Genomic_DNA"/>
</dbReference>